<keyword evidence="4" id="KW-0653">Protein transport</keyword>
<evidence type="ECO:0000256" key="5">
    <source>
        <dbReference type="ARBA" id="ARBA00022989"/>
    </source>
</evidence>
<dbReference type="CDD" id="cd15853">
    <property type="entry name" value="SNARE_Bet1"/>
    <property type="match status" value="1"/>
</dbReference>
<organism evidence="12 13">
    <name type="scientific">Ramazzottius varieornatus</name>
    <name type="common">Water bear</name>
    <name type="synonym">Tardigrade</name>
    <dbReference type="NCBI Taxonomy" id="947166"/>
    <lineage>
        <taxon>Eukaryota</taxon>
        <taxon>Metazoa</taxon>
        <taxon>Ecdysozoa</taxon>
        <taxon>Tardigrada</taxon>
        <taxon>Eutardigrada</taxon>
        <taxon>Parachela</taxon>
        <taxon>Hypsibioidea</taxon>
        <taxon>Ramazzottiidae</taxon>
        <taxon>Ramazzottius</taxon>
    </lineage>
</organism>
<dbReference type="InterPro" id="IPR039899">
    <property type="entry name" value="BET1_SNARE"/>
</dbReference>
<keyword evidence="5 10" id="KW-1133">Transmembrane helix</keyword>
<feature type="compositionally biased region" description="Polar residues" evidence="9">
    <location>
        <begin position="1"/>
        <end position="12"/>
    </location>
</feature>
<feature type="region of interest" description="Disordered" evidence="9">
    <location>
        <begin position="1"/>
        <end position="32"/>
    </location>
</feature>
<comment type="subcellular location">
    <subcellularLocation>
        <location evidence="8">Endomembrane system</location>
        <topology evidence="8">Single-pass type IV membrane protein</topology>
    </subcellularLocation>
    <subcellularLocation>
        <location evidence="1">Golgi apparatus membrane</location>
    </subcellularLocation>
</comment>
<protein>
    <recommendedName>
        <fullName evidence="11">t-SNARE coiled-coil homology domain-containing protein</fullName>
    </recommendedName>
</protein>
<dbReference type="EMBL" id="BDGG01000025">
    <property type="protein sequence ID" value="GAV09691.1"/>
    <property type="molecule type" value="Genomic_DNA"/>
</dbReference>
<evidence type="ECO:0000256" key="2">
    <source>
        <dbReference type="ARBA" id="ARBA00022448"/>
    </source>
</evidence>
<sequence>MYRSSKLQTRQSIPYGDGAPSTEPNNGMRNRSLFDQQNEEVTSALGQKISALKSLTIDIGNEVRSQNRMLGEMDSELDTSSGFLGNAMSRLKKLQRANGGSITWKLLGFAFLVFIVIVLIIKFK</sequence>
<accession>A0A1D1W8I9</accession>
<feature type="transmembrane region" description="Helical" evidence="10">
    <location>
        <begin position="102"/>
        <end position="121"/>
    </location>
</feature>
<evidence type="ECO:0000256" key="8">
    <source>
        <dbReference type="ARBA" id="ARBA00046280"/>
    </source>
</evidence>
<dbReference type="Gene3D" id="1.20.5.110">
    <property type="match status" value="1"/>
</dbReference>
<keyword evidence="3 10" id="KW-0812">Transmembrane</keyword>
<proteinExistence type="predicted"/>
<feature type="compositionally biased region" description="Polar residues" evidence="9">
    <location>
        <begin position="22"/>
        <end position="32"/>
    </location>
</feature>
<dbReference type="Proteomes" id="UP000186922">
    <property type="component" value="Unassembled WGS sequence"/>
</dbReference>
<evidence type="ECO:0000256" key="1">
    <source>
        <dbReference type="ARBA" id="ARBA00004394"/>
    </source>
</evidence>
<keyword evidence="7 10" id="KW-0472">Membrane</keyword>
<evidence type="ECO:0000259" key="11">
    <source>
        <dbReference type="PROSITE" id="PS50192"/>
    </source>
</evidence>
<evidence type="ECO:0000256" key="7">
    <source>
        <dbReference type="ARBA" id="ARBA00023136"/>
    </source>
</evidence>
<evidence type="ECO:0000256" key="3">
    <source>
        <dbReference type="ARBA" id="ARBA00022692"/>
    </source>
</evidence>
<dbReference type="PROSITE" id="PS50192">
    <property type="entry name" value="T_SNARE"/>
    <property type="match status" value="1"/>
</dbReference>
<dbReference type="InterPro" id="IPR000727">
    <property type="entry name" value="T_SNARE_dom"/>
</dbReference>
<evidence type="ECO:0000313" key="13">
    <source>
        <dbReference type="Proteomes" id="UP000186922"/>
    </source>
</evidence>
<evidence type="ECO:0000313" key="12">
    <source>
        <dbReference type="EMBL" id="GAV09691.1"/>
    </source>
</evidence>
<dbReference type="GO" id="GO:0000139">
    <property type="term" value="C:Golgi membrane"/>
    <property type="evidence" value="ECO:0007669"/>
    <property type="project" value="UniProtKB-SubCell"/>
</dbReference>
<comment type="caution">
    <text evidence="12">The sequence shown here is derived from an EMBL/GenBank/DDBJ whole genome shotgun (WGS) entry which is preliminary data.</text>
</comment>
<dbReference type="AlphaFoldDB" id="A0A1D1W8I9"/>
<dbReference type="PANTHER" id="PTHR12791">
    <property type="entry name" value="GOLGI SNARE BET1-RELATED"/>
    <property type="match status" value="1"/>
</dbReference>
<dbReference type="OrthoDB" id="261831at2759"/>
<feature type="domain" description="T-SNARE coiled-coil homology" evidence="11">
    <location>
        <begin position="32"/>
        <end position="94"/>
    </location>
</feature>
<evidence type="ECO:0000256" key="9">
    <source>
        <dbReference type="SAM" id="MobiDB-lite"/>
    </source>
</evidence>
<dbReference type="STRING" id="947166.A0A1D1W8I9"/>
<evidence type="ECO:0000256" key="6">
    <source>
        <dbReference type="ARBA" id="ARBA00023034"/>
    </source>
</evidence>
<evidence type="ECO:0000256" key="4">
    <source>
        <dbReference type="ARBA" id="ARBA00022927"/>
    </source>
</evidence>
<dbReference type="SMART" id="SM00397">
    <property type="entry name" value="t_SNARE"/>
    <property type="match status" value="1"/>
</dbReference>
<reference evidence="12 13" key="1">
    <citation type="journal article" date="2016" name="Nat. Commun.">
        <title>Extremotolerant tardigrade genome and improved radiotolerance of human cultured cells by tardigrade-unique protein.</title>
        <authorList>
            <person name="Hashimoto T."/>
            <person name="Horikawa D.D."/>
            <person name="Saito Y."/>
            <person name="Kuwahara H."/>
            <person name="Kozuka-Hata H."/>
            <person name="Shin-I T."/>
            <person name="Minakuchi Y."/>
            <person name="Ohishi K."/>
            <person name="Motoyama A."/>
            <person name="Aizu T."/>
            <person name="Enomoto A."/>
            <person name="Kondo K."/>
            <person name="Tanaka S."/>
            <person name="Hara Y."/>
            <person name="Koshikawa S."/>
            <person name="Sagara H."/>
            <person name="Miura T."/>
            <person name="Yokobori S."/>
            <person name="Miyagawa K."/>
            <person name="Suzuki Y."/>
            <person name="Kubo T."/>
            <person name="Oyama M."/>
            <person name="Kohara Y."/>
            <person name="Fujiyama A."/>
            <person name="Arakawa K."/>
            <person name="Katayama T."/>
            <person name="Toyoda A."/>
            <person name="Kunieda T."/>
        </authorList>
    </citation>
    <scope>NUCLEOTIDE SEQUENCE [LARGE SCALE GENOMIC DNA]</scope>
    <source>
        <strain evidence="12 13">YOKOZUNA-1</strain>
    </source>
</reference>
<keyword evidence="13" id="KW-1185">Reference proteome</keyword>
<name>A0A1D1W8I9_RAMVA</name>
<evidence type="ECO:0000256" key="10">
    <source>
        <dbReference type="SAM" id="Phobius"/>
    </source>
</evidence>
<dbReference type="SUPFAM" id="SSF58038">
    <property type="entry name" value="SNARE fusion complex"/>
    <property type="match status" value="1"/>
</dbReference>
<keyword evidence="6" id="KW-0333">Golgi apparatus</keyword>
<keyword evidence="2" id="KW-0813">Transport</keyword>
<gene>
    <name evidence="12" type="primary">RvY_19188-1</name>
    <name evidence="12" type="synonym">RvY_19188.1</name>
    <name evidence="12" type="ORF">RvY_19188</name>
</gene>
<dbReference type="GO" id="GO:0015031">
    <property type="term" value="P:protein transport"/>
    <property type="evidence" value="ECO:0007669"/>
    <property type="project" value="UniProtKB-KW"/>
</dbReference>